<sequence length="182" mass="20446">MTLESILSLFAIFGRIVKSECIPSDQKTFKLTFENKQCALKAVSSMNGFSVQNTPLKVMMEGEFNLLKNAPKPVLPEAVGYVDYGKKREESCVVLLTGFSEGDDVRNPSNITELKRLATEQGKLKDMKYIEIGKEKRLFLQFANSYSASIAVRGLSGLLFNGSRLTARQYDSARYRVKDYSM</sequence>
<proteinExistence type="predicted"/>
<dbReference type="AlphaFoldDB" id="A0A196SI02"/>
<dbReference type="Pfam" id="PF00076">
    <property type="entry name" value="RRM_1"/>
    <property type="match status" value="1"/>
</dbReference>
<dbReference type="OrthoDB" id="266020at2759"/>
<protein>
    <recommendedName>
        <fullName evidence="2">RRM domain-containing protein</fullName>
    </recommendedName>
</protein>
<feature type="signal peptide" evidence="1">
    <location>
        <begin position="1"/>
        <end position="19"/>
    </location>
</feature>
<dbReference type="EMBL" id="LXWW01000068">
    <property type="protein sequence ID" value="OAO16658.1"/>
    <property type="molecule type" value="Genomic_DNA"/>
</dbReference>
<dbReference type="InterPro" id="IPR000504">
    <property type="entry name" value="RRM_dom"/>
</dbReference>
<reference evidence="3 4" key="1">
    <citation type="submission" date="2016-05" db="EMBL/GenBank/DDBJ databases">
        <title>Nuclear genome of Blastocystis sp. subtype 1 NandII.</title>
        <authorList>
            <person name="Gentekaki E."/>
            <person name="Curtis B."/>
            <person name="Stairs C."/>
            <person name="Eme L."/>
            <person name="Herman E."/>
            <person name="Klimes V."/>
            <person name="Arias M.C."/>
            <person name="Elias M."/>
            <person name="Hilliou F."/>
            <person name="Klute M."/>
            <person name="Malik S.-B."/>
            <person name="Pightling A."/>
            <person name="Rachubinski R."/>
            <person name="Salas D."/>
            <person name="Schlacht A."/>
            <person name="Suga H."/>
            <person name="Archibald J."/>
            <person name="Ball S.G."/>
            <person name="Clark G."/>
            <person name="Dacks J."/>
            <person name="Van Der Giezen M."/>
            <person name="Tsaousis A."/>
            <person name="Roger A."/>
        </authorList>
    </citation>
    <scope>NUCLEOTIDE SEQUENCE [LARGE SCALE GENOMIC DNA]</scope>
    <source>
        <strain evidence="4">ATCC 50177 / NandII</strain>
    </source>
</reference>
<name>A0A196SI02_BLAHN</name>
<dbReference type="SUPFAM" id="SSF54928">
    <property type="entry name" value="RNA-binding domain, RBD"/>
    <property type="match status" value="1"/>
</dbReference>
<keyword evidence="1" id="KW-0732">Signal</keyword>
<evidence type="ECO:0000313" key="4">
    <source>
        <dbReference type="Proteomes" id="UP000078348"/>
    </source>
</evidence>
<dbReference type="Proteomes" id="UP000078348">
    <property type="component" value="Unassembled WGS sequence"/>
</dbReference>
<evidence type="ECO:0000256" key="1">
    <source>
        <dbReference type="SAM" id="SignalP"/>
    </source>
</evidence>
<evidence type="ECO:0000313" key="3">
    <source>
        <dbReference type="EMBL" id="OAO16658.1"/>
    </source>
</evidence>
<evidence type="ECO:0000259" key="2">
    <source>
        <dbReference type="Pfam" id="PF00076"/>
    </source>
</evidence>
<dbReference type="Gene3D" id="3.30.70.330">
    <property type="match status" value="2"/>
</dbReference>
<feature type="domain" description="RRM" evidence="2">
    <location>
        <begin position="1"/>
        <end position="57"/>
    </location>
</feature>
<feature type="chain" id="PRO_5008274636" description="RRM domain-containing protein" evidence="1">
    <location>
        <begin position="20"/>
        <end position="182"/>
    </location>
</feature>
<dbReference type="InterPro" id="IPR035979">
    <property type="entry name" value="RBD_domain_sf"/>
</dbReference>
<dbReference type="GO" id="GO:0003723">
    <property type="term" value="F:RNA binding"/>
    <property type="evidence" value="ECO:0007669"/>
    <property type="project" value="InterPro"/>
</dbReference>
<dbReference type="InterPro" id="IPR012677">
    <property type="entry name" value="Nucleotide-bd_a/b_plait_sf"/>
</dbReference>
<organism evidence="3 4">
    <name type="scientific">Blastocystis sp. subtype 1 (strain ATCC 50177 / NandII)</name>
    <dbReference type="NCBI Taxonomy" id="478820"/>
    <lineage>
        <taxon>Eukaryota</taxon>
        <taxon>Sar</taxon>
        <taxon>Stramenopiles</taxon>
        <taxon>Bigyra</taxon>
        <taxon>Opalozoa</taxon>
        <taxon>Opalinata</taxon>
        <taxon>Blastocystidae</taxon>
        <taxon>Blastocystis</taxon>
    </lineage>
</organism>
<accession>A0A196SI02</accession>
<keyword evidence="4" id="KW-1185">Reference proteome</keyword>
<comment type="caution">
    <text evidence="3">The sequence shown here is derived from an EMBL/GenBank/DDBJ whole genome shotgun (WGS) entry which is preliminary data.</text>
</comment>
<gene>
    <name evidence="3" type="ORF">AV274_1622</name>
</gene>